<reference evidence="8 9" key="1">
    <citation type="submission" date="2016-12" db="EMBL/GenBank/DDBJ databases">
        <title>The draft genome sequence of HSLHS2.</title>
        <authorList>
            <person name="Hu D."/>
            <person name="Wang L."/>
            <person name="Shao Z."/>
        </authorList>
    </citation>
    <scope>NUCLEOTIDE SEQUENCE [LARGE SCALE GENOMIC DNA]</scope>
    <source>
        <strain evidence="8">MCCC 1A06712</strain>
    </source>
</reference>
<sequence length="479" mass="52440">MIDFSHVKPAAVDPSRTQKPQQRQSLFEFEVIEIYERKLRESPKAASRLNDVMAKVIAVLLFLMPIPFGANRPLAWLAAIFLIGALTAIYFAMVARLDPNRPTQFRNYRWVVLPGLAAIIWSVIQIIPIGGATLSETASATALAIPRMVSYGILFVLISEVCTNRVRTEKLVTWVFYGIVAHAVWALLSLSVFGDTLLFQAKTTYEGFATGTFINRNSFATYMGMGVVIGAAMVLFEMRSPARRSPNRKSRVKGFTTDAAYMTILVFVVFAALLASGSRLGLASTIAGAWTTIVVILLKTGISRIRVIVGSAAAAVAGGAVLAVMFGQSLLQRLVFLFVDSETRIELYRQSLAMIADRWATGFGLDSYEIAFHGFHLPTLSTSLIWDKPHNTYLTLWSELGVIAGSLPMLAVLIAFVMVARSVFIRERSYFPAAAATGVIVLGAMHSLGDFSLEIAANTYVFVAIVALGLARRSRAREY</sequence>
<evidence type="ECO:0000313" key="8">
    <source>
        <dbReference type="EMBL" id="OUD08145.1"/>
    </source>
</evidence>
<gene>
    <name evidence="8" type="ORF">BVC71_15170</name>
</gene>
<dbReference type="Pfam" id="PF04932">
    <property type="entry name" value="Wzy_C"/>
    <property type="match status" value="1"/>
</dbReference>
<feature type="transmembrane region" description="Helical" evidence="6">
    <location>
        <begin position="430"/>
        <end position="449"/>
    </location>
</feature>
<accession>A0A251WVG3</accession>
<feature type="region of interest" description="Disordered" evidence="5">
    <location>
        <begin position="1"/>
        <end position="21"/>
    </location>
</feature>
<evidence type="ECO:0000256" key="6">
    <source>
        <dbReference type="SAM" id="Phobius"/>
    </source>
</evidence>
<dbReference type="InterPro" id="IPR051533">
    <property type="entry name" value="WaaL-like"/>
</dbReference>
<dbReference type="AlphaFoldDB" id="A0A251WVG3"/>
<feature type="transmembrane region" description="Helical" evidence="6">
    <location>
        <begin position="219"/>
        <end position="238"/>
    </location>
</feature>
<dbReference type="EMBL" id="MSPP01000008">
    <property type="protein sequence ID" value="OUD08145.1"/>
    <property type="molecule type" value="Genomic_DNA"/>
</dbReference>
<feature type="transmembrane region" description="Helical" evidence="6">
    <location>
        <begin position="139"/>
        <end position="159"/>
    </location>
</feature>
<feature type="transmembrane region" description="Helical" evidence="6">
    <location>
        <begin position="281"/>
        <end position="298"/>
    </location>
</feature>
<feature type="transmembrane region" description="Helical" evidence="6">
    <location>
        <begin position="107"/>
        <end position="127"/>
    </location>
</feature>
<proteinExistence type="predicted"/>
<feature type="transmembrane region" description="Helical" evidence="6">
    <location>
        <begin position="74"/>
        <end position="95"/>
    </location>
</feature>
<keyword evidence="2 6" id="KW-0812">Transmembrane</keyword>
<evidence type="ECO:0000256" key="3">
    <source>
        <dbReference type="ARBA" id="ARBA00022989"/>
    </source>
</evidence>
<name>A0A251WVG3_9RHOB</name>
<evidence type="ECO:0000259" key="7">
    <source>
        <dbReference type="Pfam" id="PF04932"/>
    </source>
</evidence>
<feature type="transmembrane region" description="Helical" evidence="6">
    <location>
        <begin position="52"/>
        <end position="68"/>
    </location>
</feature>
<organism evidence="8 9">
    <name type="scientific">Marivivens niveibacter</name>
    <dbReference type="NCBI Taxonomy" id="1930667"/>
    <lineage>
        <taxon>Bacteria</taxon>
        <taxon>Pseudomonadati</taxon>
        <taxon>Pseudomonadota</taxon>
        <taxon>Alphaproteobacteria</taxon>
        <taxon>Rhodobacterales</taxon>
        <taxon>Paracoccaceae</taxon>
        <taxon>Marivivens group</taxon>
        <taxon>Marivivens</taxon>
    </lineage>
</organism>
<keyword evidence="4 6" id="KW-0472">Membrane</keyword>
<feature type="transmembrane region" description="Helical" evidence="6">
    <location>
        <begin position="396"/>
        <end position="418"/>
    </location>
</feature>
<dbReference type="OrthoDB" id="4391260at2"/>
<dbReference type="PANTHER" id="PTHR37422:SF23">
    <property type="entry name" value="TEICHURONIC ACID BIOSYNTHESIS PROTEIN TUAE"/>
    <property type="match status" value="1"/>
</dbReference>
<feature type="transmembrane region" description="Helical" evidence="6">
    <location>
        <begin position="259"/>
        <end position="275"/>
    </location>
</feature>
<dbReference type="Proteomes" id="UP000194664">
    <property type="component" value="Unassembled WGS sequence"/>
</dbReference>
<feature type="transmembrane region" description="Helical" evidence="6">
    <location>
        <begin position="305"/>
        <end position="326"/>
    </location>
</feature>
<evidence type="ECO:0000313" key="9">
    <source>
        <dbReference type="Proteomes" id="UP000194664"/>
    </source>
</evidence>
<keyword evidence="9" id="KW-1185">Reference proteome</keyword>
<protein>
    <recommendedName>
        <fullName evidence="7">O-antigen ligase-related domain-containing protein</fullName>
    </recommendedName>
</protein>
<dbReference type="RefSeq" id="WP_086452539.1">
    <property type="nucleotide sequence ID" value="NZ_MSPP01000008.1"/>
</dbReference>
<comment type="caution">
    <text evidence="8">The sequence shown here is derived from an EMBL/GenBank/DDBJ whole genome shotgun (WGS) entry which is preliminary data.</text>
</comment>
<dbReference type="PANTHER" id="PTHR37422">
    <property type="entry name" value="TEICHURONIC ACID BIOSYNTHESIS PROTEIN TUAE"/>
    <property type="match status" value="1"/>
</dbReference>
<feature type="domain" description="O-antigen ligase-related" evidence="7">
    <location>
        <begin position="265"/>
        <end position="405"/>
    </location>
</feature>
<comment type="subcellular location">
    <subcellularLocation>
        <location evidence="1">Membrane</location>
        <topology evidence="1">Multi-pass membrane protein</topology>
    </subcellularLocation>
</comment>
<evidence type="ECO:0000256" key="5">
    <source>
        <dbReference type="SAM" id="MobiDB-lite"/>
    </source>
</evidence>
<evidence type="ECO:0000256" key="1">
    <source>
        <dbReference type="ARBA" id="ARBA00004141"/>
    </source>
</evidence>
<feature type="transmembrane region" description="Helical" evidence="6">
    <location>
        <begin position="171"/>
        <end position="199"/>
    </location>
</feature>
<keyword evidence="3 6" id="KW-1133">Transmembrane helix</keyword>
<feature type="transmembrane region" description="Helical" evidence="6">
    <location>
        <begin position="455"/>
        <end position="471"/>
    </location>
</feature>
<evidence type="ECO:0000256" key="4">
    <source>
        <dbReference type="ARBA" id="ARBA00023136"/>
    </source>
</evidence>
<dbReference type="InterPro" id="IPR007016">
    <property type="entry name" value="O-antigen_ligase-rel_domated"/>
</dbReference>
<evidence type="ECO:0000256" key="2">
    <source>
        <dbReference type="ARBA" id="ARBA00022692"/>
    </source>
</evidence>
<dbReference type="GO" id="GO:0016020">
    <property type="term" value="C:membrane"/>
    <property type="evidence" value="ECO:0007669"/>
    <property type="project" value="UniProtKB-SubCell"/>
</dbReference>